<protein>
    <submittedName>
        <fullName evidence="2">Uncharacterized protein</fullName>
    </submittedName>
</protein>
<gene>
    <name evidence="2" type="ORF">CEXT_227151</name>
</gene>
<evidence type="ECO:0000313" key="2">
    <source>
        <dbReference type="EMBL" id="GIX81549.1"/>
    </source>
</evidence>
<feature type="region of interest" description="Disordered" evidence="1">
    <location>
        <begin position="1"/>
        <end position="38"/>
    </location>
</feature>
<dbReference type="EMBL" id="BPLR01020687">
    <property type="protein sequence ID" value="GIX81549.1"/>
    <property type="molecule type" value="Genomic_DNA"/>
</dbReference>
<sequence>MPPPGFDPEACGTKGQRASQLATRPHKKEEEQVTPETISERSLEIPAYVPIPSSKSDSLIFLIRLLNCSQISFEPPTITYAFQQQPLRSAKNNYLSLRANKQQLMHGNNYYLWMTTQQHLCVPTATTTSYACQQLLMRANFKSNCLCEATTAYACQ</sequence>
<reference evidence="2 3" key="1">
    <citation type="submission" date="2021-06" db="EMBL/GenBank/DDBJ databases">
        <title>Caerostris extrusa draft genome.</title>
        <authorList>
            <person name="Kono N."/>
            <person name="Arakawa K."/>
        </authorList>
    </citation>
    <scope>NUCLEOTIDE SEQUENCE [LARGE SCALE GENOMIC DNA]</scope>
</reference>
<proteinExistence type="predicted"/>
<dbReference type="Proteomes" id="UP001054945">
    <property type="component" value="Unassembled WGS sequence"/>
</dbReference>
<accession>A0AAV4N9Q4</accession>
<evidence type="ECO:0000313" key="3">
    <source>
        <dbReference type="Proteomes" id="UP001054945"/>
    </source>
</evidence>
<organism evidence="2 3">
    <name type="scientific">Caerostris extrusa</name>
    <name type="common">Bark spider</name>
    <name type="synonym">Caerostris bankana</name>
    <dbReference type="NCBI Taxonomy" id="172846"/>
    <lineage>
        <taxon>Eukaryota</taxon>
        <taxon>Metazoa</taxon>
        <taxon>Ecdysozoa</taxon>
        <taxon>Arthropoda</taxon>
        <taxon>Chelicerata</taxon>
        <taxon>Arachnida</taxon>
        <taxon>Araneae</taxon>
        <taxon>Araneomorphae</taxon>
        <taxon>Entelegynae</taxon>
        <taxon>Araneoidea</taxon>
        <taxon>Araneidae</taxon>
        <taxon>Caerostris</taxon>
    </lineage>
</organism>
<comment type="caution">
    <text evidence="2">The sequence shown here is derived from an EMBL/GenBank/DDBJ whole genome shotgun (WGS) entry which is preliminary data.</text>
</comment>
<name>A0AAV4N9Q4_CAEEX</name>
<evidence type="ECO:0000256" key="1">
    <source>
        <dbReference type="SAM" id="MobiDB-lite"/>
    </source>
</evidence>
<dbReference type="AlphaFoldDB" id="A0AAV4N9Q4"/>
<keyword evidence="3" id="KW-1185">Reference proteome</keyword>